<dbReference type="AlphaFoldDB" id="A0A914RQ63"/>
<evidence type="ECO:0000313" key="2">
    <source>
        <dbReference type="Proteomes" id="UP000887564"/>
    </source>
</evidence>
<keyword evidence="1" id="KW-0812">Transmembrane</keyword>
<evidence type="ECO:0000313" key="3">
    <source>
        <dbReference type="WBParaSite" id="PEQ_0000696801-mRNA-1"/>
    </source>
</evidence>
<proteinExistence type="predicted"/>
<keyword evidence="1" id="KW-1133">Transmembrane helix</keyword>
<feature type="transmembrane region" description="Helical" evidence="1">
    <location>
        <begin position="32"/>
        <end position="53"/>
    </location>
</feature>
<keyword evidence="1" id="KW-0472">Membrane</keyword>
<evidence type="ECO:0000256" key="1">
    <source>
        <dbReference type="SAM" id="Phobius"/>
    </source>
</evidence>
<dbReference type="Proteomes" id="UP000887564">
    <property type="component" value="Unplaced"/>
</dbReference>
<dbReference type="WBParaSite" id="PEQ_0000696801-mRNA-1">
    <property type="protein sequence ID" value="PEQ_0000696801-mRNA-1"/>
    <property type="gene ID" value="PEQ_0000696801"/>
</dbReference>
<sequence length="79" mass="9339">MQMFSILFGGYLEIYVDEFSEEFVGYLIPFPFTPLIMLGRVFSILMLSASLIIRRGLEIRNSLFFLRMMLFSLVKHRVH</sequence>
<organism evidence="2 3">
    <name type="scientific">Parascaris equorum</name>
    <name type="common">Equine roundworm</name>
    <dbReference type="NCBI Taxonomy" id="6256"/>
    <lineage>
        <taxon>Eukaryota</taxon>
        <taxon>Metazoa</taxon>
        <taxon>Ecdysozoa</taxon>
        <taxon>Nematoda</taxon>
        <taxon>Chromadorea</taxon>
        <taxon>Rhabditida</taxon>
        <taxon>Spirurina</taxon>
        <taxon>Ascaridomorpha</taxon>
        <taxon>Ascaridoidea</taxon>
        <taxon>Ascarididae</taxon>
        <taxon>Parascaris</taxon>
    </lineage>
</organism>
<keyword evidence="2" id="KW-1185">Reference proteome</keyword>
<name>A0A914RQ63_PAREQ</name>
<protein>
    <submittedName>
        <fullName evidence="3">Uncharacterized protein</fullName>
    </submittedName>
</protein>
<accession>A0A914RQ63</accession>
<reference evidence="3" key="1">
    <citation type="submission" date="2022-11" db="UniProtKB">
        <authorList>
            <consortium name="WormBaseParasite"/>
        </authorList>
    </citation>
    <scope>IDENTIFICATION</scope>
</reference>